<dbReference type="InterPro" id="IPR022683">
    <property type="entry name" value="Calpain_III"/>
</dbReference>
<feature type="transmembrane region" description="Helical" evidence="24">
    <location>
        <begin position="725"/>
        <end position="743"/>
    </location>
</feature>
<feature type="transmembrane region" description="Helical" evidence="24">
    <location>
        <begin position="915"/>
        <end position="938"/>
    </location>
</feature>
<keyword evidence="8" id="KW-0963">Cytoplasm</keyword>
<evidence type="ECO:0000256" key="5">
    <source>
        <dbReference type="ARBA" id="ARBA00007623"/>
    </source>
</evidence>
<dbReference type="GO" id="GO:0004198">
    <property type="term" value="F:calcium-dependent cysteine-type endopeptidase activity"/>
    <property type="evidence" value="ECO:0007669"/>
    <property type="project" value="InterPro"/>
</dbReference>
<evidence type="ECO:0000256" key="13">
    <source>
        <dbReference type="ARBA" id="ARBA00022753"/>
    </source>
</evidence>
<evidence type="ECO:0000256" key="18">
    <source>
        <dbReference type="ARBA" id="ARBA00023136"/>
    </source>
</evidence>
<keyword evidence="15 22" id="KW-0788">Thiol protease</keyword>
<feature type="transmembrane region" description="Helical" evidence="24">
    <location>
        <begin position="70"/>
        <end position="94"/>
    </location>
</feature>
<dbReference type="InterPro" id="IPR001300">
    <property type="entry name" value="Peptidase_C2_calpain_cat"/>
</dbReference>
<keyword evidence="18 24" id="KW-0472">Membrane</keyword>
<dbReference type="EMBL" id="JAAALK010000283">
    <property type="protein sequence ID" value="KAG8072075.1"/>
    <property type="molecule type" value="Genomic_DNA"/>
</dbReference>
<dbReference type="PANTHER" id="PTHR10183">
    <property type="entry name" value="CALPAIN"/>
    <property type="match status" value="1"/>
</dbReference>
<dbReference type="CDD" id="cd00044">
    <property type="entry name" value="CysPc"/>
    <property type="match status" value="1"/>
</dbReference>
<dbReference type="InterPro" id="IPR000169">
    <property type="entry name" value="Pept_cys_AS"/>
</dbReference>
<feature type="transmembrane region" description="Helical" evidence="24">
    <location>
        <begin position="950"/>
        <end position="970"/>
    </location>
</feature>
<keyword evidence="6" id="KW-0217">Developmental protein</keyword>
<dbReference type="GO" id="GO:0006508">
    <property type="term" value="P:proteolysis"/>
    <property type="evidence" value="ECO:0007669"/>
    <property type="project" value="UniProtKB-KW"/>
</dbReference>
<evidence type="ECO:0000256" key="6">
    <source>
        <dbReference type="ARBA" id="ARBA00022473"/>
    </source>
</evidence>
<dbReference type="GO" id="GO:0005789">
    <property type="term" value="C:endoplasmic reticulum membrane"/>
    <property type="evidence" value="ECO:0007669"/>
    <property type="project" value="UniProtKB-SubCell"/>
</dbReference>
<keyword evidence="12" id="KW-0677">Repeat</keyword>
<feature type="transmembrane region" description="Helical" evidence="24">
    <location>
        <begin position="976"/>
        <end position="999"/>
    </location>
</feature>
<feature type="transmembrane region" description="Helical" evidence="24">
    <location>
        <begin position="1043"/>
        <end position="1065"/>
    </location>
</feature>
<keyword evidence="16" id="KW-0256">Endoplasmic reticulum</keyword>
<feature type="region of interest" description="Disordered" evidence="23">
    <location>
        <begin position="395"/>
        <end position="418"/>
    </location>
</feature>
<feature type="transmembrane region" description="Helical" evidence="24">
    <location>
        <begin position="692"/>
        <end position="713"/>
    </location>
</feature>
<evidence type="ECO:0000256" key="22">
    <source>
        <dbReference type="PROSITE-ProRule" id="PRU00239"/>
    </source>
</evidence>
<feature type="transmembrane region" description="Helical" evidence="24">
    <location>
        <begin position="800"/>
        <end position="820"/>
    </location>
</feature>
<evidence type="ECO:0000256" key="3">
    <source>
        <dbReference type="ARBA" id="ARBA00004496"/>
    </source>
</evidence>
<reference evidence="26" key="2">
    <citation type="submission" date="2021-02" db="EMBL/GenBank/DDBJ databases">
        <authorList>
            <person name="Kimball J.A."/>
            <person name="Haas M.W."/>
            <person name="Macchietto M."/>
            <person name="Kono T."/>
            <person name="Duquette J."/>
            <person name="Shao M."/>
        </authorList>
    </citation>
    <scope>NUCLEOTIDE SEQUENCE</scope>
    <source>
        <tissue evidence="26">Fresh leaf tissue</tissue>
    </source>
</reference>
<evidence type="ECO:0000313" key="27">
    <source>
        <dbReference type="Proteomes" id="UP000729402"/>
    </source>
</evidence>
<accession>A0A8J5VM97</accession>
<dbReference type="GO" id="GO:0005886">
    <property type="term" value="C:plasma membrane"/>
    <property type="evidence" value="ECO:0007669"/>
    <property type="project" value="UniProtKB-SubCell"/>
</dbReference>
<dbReference type="SMART" id="SM00230">
    <property type="entry name" value="CysPc"/>
    <property type="match status" value="1"/>
</dbReference>
<feature type="transmembrane region" description="Helical" evidence="24">
    <location>
        <begin position="1011"/>
        <end position="1031"/>
    </location>
</feature>
<evidence type="ECO:0000256" key="16">
    <source>
        <dbReference type="ARBA" id="ARBA00022824"/>
    </source>
</evidence>
<evidence type="ECO:0000256" key="23">
    <source>
        <dbReference type="SAM" id="MobiDB-lite"/>
    </source>
</evidence>
<keyword evidence="17 24" id="KW-1133">Transmembrane helix</keyword>
<feature type="compositionally biased region" description="Polar residues" evidence="23">
    <location>
        <begin position="446"/>
        <end position="460"/>
    </location>
</feature>
<gene>
    <name evidence="26" type="ORF">GUJ93_ZPchr0006g40971</name>
</gene>
<keyword evidence="13" id="KW-0967">Endosome</keyword>
<feature type="transmembrane region" description="Helical" evidence="24">
    <location>
        <begin position="324"/>
        <end position="344"/>
    </location>
</feature>
<dbReference type="FunFam" id="2.60.120.380:FF:000005">
    <property type="entry name" value="calpain-type cysteine protease DEK1"/>
    <property type="match status" value="1"/>
</dbReference>
<dbReference type="InterPro" id="IPR022684">
    <property type="entry name" value="Calpain_cysteine_protease"/>
</dbReference>
<feature type="transmembrane region" description="Helical" evidence="24">
    <location>
        <begin position="749"/>
        <end position="770"/>
    </location>
</feature>
<dbReference type="PROSITE" id="PS50203">
    <property type="entry name" value="CALPAIN_CAT"/>
    <property type="match status" value="1"/>
</dbReference>
<evidence type="ECO:0000256" key="1">
    <source>
        <dbReference type="ARBA" id="ARBA00004337"/>
    </source>
</evidence>
<feature type="transmembrane region" description="Helical" evidence="24">
    <location>
        <begin position="192"/>
        <end position="210"/>
    </location>
</feature>
<keyword evidence="14 22" id="KW-0378">Hydrolase</keyword>
<feature type="active site" evidence="21 22">
    <location>
        <position position="1798"/>
    </location>
</feature>
<protein>
    <recommendedName>
        <fullName evidence="20">Protein DEFECTIVE KERNEL 1</fullName>
    </recommendedName>
</protein>
<evidence type="ECO:0000313" key="26">
    <source>
        <dbReference type="EMBL" id="KAG8072075.1"/>
    </source>
</evidence>
<keyword evidence="10 24" id="KW-0812">Transmembrane</keyword>
<keyword evidence="7" id="KW-1003">Cell membrane</keyword>
<feature type="active site" evidence="21 22">
    <location>
        <position position="1956"/>
    </location>
</feature>
<dbReference type="Proteomes" id="UP000729402">
    <property type="component" value="Unassembled WGS sequence"/>
</dbReference>
<evidence type="ECO:0000256" key="24">
    <source>
        <dbReference type="SAM" id="Phobius"/>
    </source>
</evidence>
<evidence type="ECO:0000256" key="9">
    <source>
        <dbReference type="ARBA" id="ARBA00022670"/>
    </source>
</evidence>
<dbReference type="FunFam" id="3.90.70.10:FF:000038">
    <property type="entry name" value="Calpain-type cysteine protease DEK1"/>
    <property type="match status" value="1"/>
</dbReference>
<feature type="transmembrane region" description="Helical" evidence="24">
    <location>
        <begin position="263"/>
        <end position="286"/>
    </location>
</feature>
<evidence type="ECO:0000256" key="7">
    <source>
        <dbReference type="ARBA" id="ARBA00022475"/>
    </source>
</evidence>
<feature type="compositionally biased region" description="Low complexity" evidence="23">
    <location>
        <begin position="399"/>
        <end position="410"/>
    </location>
</feature>
<evidence type="ECO:0000256" key="20">
    <source>
        <dbReference type="ARBA" id="ARBA00079208"/>
    </source>
</evidence>
<feature type="domain" description="Calpain catalytic" evidence="25">
    <location>
        <begin position="1732"/>
        <end position="2034"/>
    </location>
</feature>
<evidence type="ECO:0000256" key="11">
    <source>
        <dbReference type="ARBA" id="ARBA00022729"/>
    </source>
</evidence>
<dbReference type="PROSITE" id="PS00139">
    <property type="entry name" value="THIOL_PROTEASE_CYS"/>
    <property type="match status" value="1"/>
</dbReference>
<name>A0A8J5VM97_ZIZPA</name>
<feature type="transmembrane region" description="Helical" evidence="24">
    <location>
        <begin position="127"/>
        <end position="146"/>
    </location>
</feature>
<sequence length="2270" mass="252440">MEEEEHHGDGVVLVCSICGFLFAVLGPLSFWILWAVNWRPWRLYSWIYARKWPAYVQGPQLSTLCSFFTLFAWLVVISPITVLLVWGGILIALLERNIIGLAVIMVGIALLLSFYSIMLWWRTQWQSSSMFSILCLDFIKSTYFLVILTNELFVAEAVAYLLLLAVGLLCAYEFCAVYVTTGASASELNSPSGFFFGVSAISLAINMLFISKILFDGSGFDVDEYVRKLYKFAYSDCVEVAPVSCSPDLPDPSELYMTKSSRVLHLGLLYLCSLMVLVVYSILYGLTSKESHWLGALTSVAVVILDWNLGLCSFRFELLKSRTIALFVAGTSRVFLICFGVHYWYLGHCISYAFVASVLLAAAVSCWLSISNPSVARIDALRGTVIKLREGFRRKGQTSSSNSSDGCGSSVKRSSGSVEAGHHVNATDSMYISNSQSDGVNWNNVPFDRSNSCQEGQSSDKNIDSGRASLAHRSNSCLSAIQDSETAIVSAERHVDPTASLVCTSSGLESQVCESSESATASGNQQQLDLNLATIFQDRLNDPRITSMLKRNGGLGDVELANLLQDKGLDPNFSYMMRDKVMDPRILALLQRSSLDVDREHQDDADVTGTDSDRLDTTIANQISLSEELRRSGLENWLNLSRLMFHQVAGSPIRAFVVFTLIFIVETATVAVHRPEPIKVINATHEQFEFGFSILLLSPVVCSIMAFIWSLHAEEMLMTSKPRKYGFIAWLLSTCVGLLLSFLSKSSVILGLSLTVPLMVACLSFAIPIWMRNGYRFWIPGGELDSRENIRQAPGKKERALFAISITVFSASVIGLGAIVSAKPLDALGYKGWDADKKSFYSPYATSMYLGWALSSTIAVLATGVIPIVAWFATYRFSPSSAICVGLYATVLVSFCGVSYWGVVNSRQDEVPLKADFLAALLPLLCIPAVFSLFTGMYKWKDDDWKISRGIYLFVGMGVLLLLGAISAVIVTIKPWTVGVACLLVILFFVFAIGVIHYWTSNNFYLTRTQMLLVCTLAFPLALTAFLMGLFQEKPFVGASIGYFSFLFLLTGRALTVLLSPPIVVYSPRVLPVYVYDAHADSAKNVSYAFLILYGIAFATEVWGVIASLILNPPFVGAAISAITLVTAFSFAVSRPCLTLKMMEDAVHFLNKDTVVQALSRSANKTRNAISGTYSAPQRSASSAALLVGDPAITLDKAGNFVLPRADVMKLRDRLRNEEITAGSLFCGVKNCLMIGCPLDVDYRRNMCAHARILALEEAIDTEWVYMWDKFGGYLLLLLGLTAKAEQIQDEVRLRLFLDSIGLSDLSAKEIKKWMPEDRRHFELIQESYIREKEMEEEALMQRREEEGKGRERRKTLLEREERKWKELEISLLSSIPNAGSRDAAAMAAAVRAVGGDSALEDSFARDRVSSIARHIRKAQLSRRAEQTGISDSVCILDDEPMSTGRHCGEIDLCLCESKKVSFSIAVMVQPVSGPVCLFGTEFQKKVCWEILVAGSEQGMEAGQVGLRLVTKGERMTTVAKEWNIGASSIADGRWHLVTVTIDADVGEATSFIDGVYDGYQNGLPLPRNNGIWEPGTDIWVGARPPTDLDAFGRSDSEGPDSKMHIMDAFLWGRCLTEDEVAMLHTAICSSEYGFLDLAAEDAWHGSYSARANDWEIEEANFDLYDQEDVEWDGQYSSGRKRPVRDAVAIDIDSFARRPRKPRFETREEVNQRMLSVEQAVREALVAKGERNFTDQEFPPDDRSLFVDPMNPPLKLQVVSEWMRPSDIAKEISISSQPCLFSDSLNSSDVCQGRLGDCWFLSAVAVLTEMSRISEVIITPEFNEEGIYTVRFCIQGDWVAVVVDDWIPCESPGKPAFATSRKQNELWVSILEKAYAKLHGSYEALEGGLVQDALVDLTGGAGEEIDMRSSQAQIDLASGRLWSQLLHFKQEGFLLGAGSPSGSDAHISSSGIVQGHAYSILQVREVDGHKLVQIRNPWANEVEWNGPWSDSSQEWTERMKHKLKHVPQSKNGVFWMSWQDFQIHFRSIYVCRVYPPEMRYSVHGQWRGYSAGGCQNFDDSWHQNPQYRLRVTGRDALYPVHVFITLTQGVGFSRKTNGFRNYQSSHDSSMFYIGMRILKTRGCRAAYNIYMHESVGGTDYVNSREISCELVLEPYPKGYTIVPTTIHPGEEAPFVFCALLFLVLAPLGFKLCGFQLWVQEDQTMEFAAEICQWLGAALRLNLNMLGFIRSRYMQSHKLGDYLVPIEKAILPCQQHGVDASNSFDHRACAG</sequence>
<feature type="transmembrane region" description="Helical" evidence="24">
    <location>
        <begin position="158"/>
        <end position="180"/>
    </location>
</feature>
<dbReference type="FunFam" id="2.60.120.200:FF:000165">
    <property type="entry name" value="Calpain-type cysteine protease DEK1"/>
    <property type="match status" value="1"/>
</dbReference>
<comment type="function">
    <text evidence="19">Essential protease involved in epiderm development. Required for aleurone cell development in the endosperm probably by maintaining and restricting the aleurone and embryonic epidermal L1 cell-layer fates as well as meristems organization. Involved in the maintenance of adaxial/abaxial axis information in developing leaves, probably by regulating cell proliferation and expansion. Does not need calcium ions to be active.</text>
</comment>
<comment type="similarity">
    <text evidence="5">Belongs to the peptidase C2 family.</text>
</comment>
<keyword evidence="27" id="KW-1185">Reference proteome</keyword>
<keyword evidence="9 22" id="KW-0645">Protease</keyword>
<organism evidence="26 27">
    <name type="scientific">Zizania palustris</name>
    <name type="common">Northern wild rice</name>
    <dbReference type="NCBI Taxonomy" id="103762"/>
    <lineage>
        <taxon>Eukaryota</taxon>
        <taxon>Viridiplantae</taxon>
        <taxon>Streptophyta</taxon>
        <taxon>Embryophyta</taxon>
        <taxon>Tracheophyta</taxon>
        <taxon>Spermatophyta</taxon>
        <taxon>Magnoliopsida</taxon>
        <taxon>Liliopsida</taxon>
        <taxon>Poales</taxon>
        <taxon>Poaceae</taxon>
        <taxon>BOP clade</taxon>
        <taxon>Oryzoideae</taxon>
        <taxon>Oryzeae</taxon>
        <taxon>Zizaniinae</taxon>
        <taxon>Zizania</taxon>
    </lineage>
</organism>
<dbReference type="Pfam" id="PF00648">
    <property type="entry name" value="Peptidase_C2"/>
    <property type="match status" value="1"/>
</dbReference>
<evidence type="ECO:0000256" key="8">
    <source>
        <dbReference type="ARBA" id="ARBA00022490"/>
    </source>
</evidence>
<dbReference type="InterPro" id="IPR022682">
    <property type="entry name" value="Calpain_domain_III"/>
</dbReference>
<feature type="transmembrane region" description="Helical" evidence="24">
    <location>
        <begin position="12"/>
        <end position="36"/>
    </location>
</feature>
<evidence type="ECO:0000256" key="15">
    <source>
        <dbReference type="ARBA" id="ARBA00022807"/>
    </source>
</evidence>
<feature type="transmembrane region" description="Helical" evidence="24">
    <location>
        <begin position="350"/>
        <end position="370"/>
    </location>
</feature>
<feature type="transmembrane region" description="Helical" evidence="24">
    <location>
        <begin position="849"/>
        <end position="873"/>
    </location>
</feature>
<dbReference type="SMART" id="SM00720">
    <property type="entry name" value="calpain_III"/>
    <property type="match status" value="1"/>
</dbReference>
<feature type="region of interest" description="Disordered" evidence="23">
    <location>
        <begin position="446"/>
        <end position="466"/>
    </location>
</feature>
<feature type="transmembrane region" description="Helical" evidence="24">
    <location>
        <begin position="653"/>
        <end position="672"/>
    </location>
</feature>
<dbReference type="GO" id="GO:0010008">
    <property type="term" value="C:endosome membrane"/>
    <property type="evidence" value="ECO:0007669"/>
    <property type="project" value="UniProtKB-SubCell"/>
</dbReference>
<feature type="active site" evidence="21 22">
    <location>
        <position position="1976"/>
    </location>
</feature>
<evidence type="ECO:0000256" key="14">
    <source>
        <dbReference type="ARBA" id="ARBA00022801"/>
    </source>
</evidence>
<evidence type="ECO:0000256" key="12">
    <source>
        <dbReference type="ARBA" id="ARBA00022737"/>
    </source>
</evidence>
<comment type="subcellular location">
    <subcellularLocation>
        <location evidence="4">Cell membrane</location>
        <topology evidence="4">Multi-pass membrane protein</topology>
    </subcellularLocation>
    <subcellularLocation>
        <location evidence="3">Cytoplasm</location>
    </subcellularLocation>
    <subcellularLocation>
        <location evidence="2">Endoplasmic reticulum membrane</location>
        <topology evidence="2">Multi-pass membrane protein</topology>
    </subcellularLocation>
    <subcellularLocation>
        <location evidence="1">Endosome membrane</location>
        <topology evidence="1">Multi-pass membrane protein</topology>
    </subcellularLocation>
</comment>
<evidence type="ECO:0000256" key="21">
    <source>
        <dbReference type="PIRSR" id="PIRSR622684-1"/>
    </source>
</evidence>
<keyword evidence="11" id="KW-0732">Signal</keyword>
<evidence type="ECO:0000256" key="4">
    <source>
        <dbReference type="ARBA" id="ARBA00004651"/>
    </source>
</evidence>
<feature type="transmembrane region" description="Helical" evidence="24">
    <location>
        <begin position="101"/>
        <end position="121"/>
    </location>
</feature>
<dbReference type="PANTHER" id="PTHR10183:SF379">
    <property type="entry name" value="CALPAIN-5"/>
    <property type="match status" value="1"/>
</dbReference>
<feature type="transmembrane region" description="Helical" evidence="24">
    <location>
        <begin position="885"/>
        <end position="903"/>
    </location>
</feature>
<feature type="transmembrane region" description="Helical" evidence="24">
    <location>
        <begin position="292"/>
        <end position="312"/>
    </location>
</feature>
<evidence type="ECO:0000256" key="17">
    <source>
        <dbReference type="ARBA" id="ARBA00022989"/>
    </source>
</evidence>
<evidence type="ECO:0000259" key="25">
    <source>
        <dbReference type="PROSITE" id="PS50203"/>
    </source>
</evidence>
<feature type="transmembrane region" description="Helical" evidence="24">
    <location>
        <begin position="1086"/>
        <end position="1109"/>
    </location>
</feature>
<evidence type="ECO:0000256" key="2">
    <source>
        <dbReference type="ARBA" id="ARBA00004477"/>
    </source>
</evidence>
<comment type="caution">
    <text evidence="26">The sequence shown here is derived from an EMBL/GenBank/DDBJ whole genome shotgun (WGS) entry which is preliminary data.</text>
</comment>
<proteinExistence type="inferred from homology"/>
<evidence type="ECO:0000256" key="19">
    <source>
        <dbReference type="ARBA" id="ARBA00054983"/>
    </source>
</evidence>
<dbReference type="Pfam" id="PF01067">
    <property type="entry name" value="Calpain_III"/>
    <property type="match status" value="1"/>
</dbReference>
<evidence type="ECO:0000256" key="10">
    <source>
        <dbReference type="ARBA" id="ARBA00022692"/>
    </source>
</evidence>
<reference evidence="26" key="1">
    <citation type="journal article" date="2021" name="bioRxiv">
        <title>Whole Genome Assembly and Annotation of Northern Wild Rice, Zizania palustris L., Supports a Whole Genome Duplication in the Zizania Genus.</title>
        <authorList>
            <person name="Haas M."/>
            <person name="Kono T."/>
            <person name="Macchietto M."/>
            <person name="Millas R."/>
            <person name="McGilp L."/>
            <person name="Shao M."/>
            <person name="Duquette J."/>
            <person name="Hirsch C.N."/>
            <person name="Kimball J."/>
        </authorList>
    </citation>
    <scope>NUCLEOTIDE SEQUENCE</scope>
    <source>
        <tissue evidence="26">Fresh leaf tissue</tissue>
    </source>
</reference>
<dbReference type="OrthoDB" id="424753at2759"/>